<dbReference type="Gene3D" id="3.40.50.300">
    <property type="entry name" value="P-loop containing nucleotide triphosphate hydrolases"/>
    <property type="match status" value="3"/>
</dbReference>
<dbReference type="GO" id="GO:0006302">
    <property type="term" value="P:double-strand break repair"/>
    <property type="evidence" value="ECO:0007669"/>
    <property type="project" value="InterPro"/>
</dbReference>
<evidence type="ECO:0000256" key="1">
    <source>
        <dbReference type="ARBA" id="ARBA00001947"/>
    </source>
</evidence>
<feature type="region of interest" description="Disordered" evidence="11">
    <location>
        <begin position="671"/>
        <end position="694"/>
    </location>
</feature>
<dbReference type="PANTHER" id="PTHR18867:SF12">
    <property type="entry name" value="DNA REPAIR PROTEIN RAD50"/>
    <property type="match status" value="1"/>
</dbReference>
<dbReference type="EMBL" id="JADXDR010000223">
    <property type="protein sequence ID" value="KAI7835828.1"/>
    <property type="molecule type" value="Genomic_DNA"/>
</dbReference>
<protein>
    <recommendedName>
        <fullName evidence="12">Rad50/SbcC-type AAA domain-containing protein</fullName>
    </recommendedName>
</protein>
<evidence type="ECO:0000256" key="7">
    <source>
        <dbReference type="ARBA" id="ARBA00022833"/>
    </source>
</evidence>
<dbReference type="GO" id="GO:0016887">
    <property type="term" value="F:ATP hydrolysis activity"/>
    <property type="evidence" value="ECO:0007669"/>
    <property type="project" value="InterPro"/>
</dbReference>
<evidence type="ECO:0000259" key="12">
    <source>
        <dbReference type="Pfam" id="PF13476"/>
    </source>
</evidence>
<feature type="coiled-coil region" evidence="10">
    <location>
        <begin position="217"/>
        <end position="282"/>
    </location>
</feature>
<comment type="similarity">
    <text evidence="4">Belongs to the SMC family. RAD50 subfamily.</text>
</comment>
<dbReference type="GO" id="GO:0003691">
    <property type="term" value="F:double-stranded telomeric DNA binding"/>
    <property type="evidence" value="ECO:0007669"/>
    <property type="project" value="TreeGrafter"/>
</dbReference>
<feature type="coiled-coil region" evidence="10">
    <location>
        <begin position="1114"/>
        <end position="1155"/>
    </location>
</feature>
<dbReference type="Gene3D" id="1.10.287.1490">
    <property type="match status" value="1"/>
</dbReference>
<feature type="compositionally biased region" description="Polar residues" evidence="11">
    <location>
        <begin position="863"/>
        <end position="874"/>
    </location>
</feature>
<name>A0AAD5DGE0_9CHLO</name>
<evidence type="ECO:0000256" key="5">
    <source>
        <dbReference type="ARBA" id="ARBA00022454"/>
    </source>
</evidence>
<evidence type="ECO:0000256" key="9">
    <source>
        <dbReference type="ARBA" id="ARBA00049360"/>
    </source>
</evidence>
<feature type="coiled-coil region" evidence="10">
    <location>
        <begin position="1043"/>
        <end position="1080"/>
    </location>
</feature>
<keyword evidence="7" id="KW-0862">Zinc</keyword>
<dbReference type="GO" id="GO:0000794">
    <property type="term" value="C:condensed nuclear chromosome"/>
    <property type="evidence" value="ECO:0007669"/>
    <property type="project" value="TreeGrafter"/>
</dbReference>
<dbReference type="InterPro" id="IPR038729">
    <property type="entry name" value="Rad50/SbcC_AAA"/>
</dbReference>
<keyword evidence="10" id="KW-0175">Coiled coil</keyword>
<gene>
    <name evidence="13" type="ORF">COHA_010280</name>
</gene>
<dbReference type="GO" id="GO:0043047">
    <property type="term" value="F:single-stranded telomeric DNA binding"/>
    <property type="evidence" value="ECO:0007669"/>
    <property type="project" value="TreeGrafter"/>
</dbReference>
<comment type="cofactor">
    <cofactor evidence="1">
        <name>Zn(2+)</name>
        <dbReference type="ChEBI" id="CHEBI:29105"/>
    </cofactor>
</comment>
<sequence length="1382" mass="155293">MLIKGIRSFSPDNQNVIEFYKPLTLIVGHNGAGKTTVIECLKMACTGELPPNTRSGQSFIHDPKVAGETEVKAQIKLRFMTSNRQPVVIIRSFQLTQKKSTMQFKALCRCVLLAWPSDNRPVELRFSCAQKKSTMQFKALDNVLQTVNRDTGQKEALSYRCADIDRIVPQLMGVSKAVLENVIFVHQEESNWPLAEGQVLKKKFDDIFAATKYTKALEALRKLRTEKAQEVKELKLKLEHTKTLKDQAAKLRGEEKQGRARLRELQEQIGRLDRDSEEASTRLRELATQLNTIADLGEKLSTLRTKFEMQAKQNAEAYNRLVSLYGEEDANMGADELQQFAATLEPALRGSEHQLRKVQRDVQVAQIDLTAMQEQYTKDVKAQGRLAAEADAHARNLDDFERSLADVCAQAGVQAAAGNPQAALDAFQARLKDVAQQLDSTKAANRQTDDNLGQSIDQVARELSGGAEAQRMKREQISRNANKAAELQAQMQHLIVNPAMLEASKDREREADAKLTSKQQQLAGSTYEEESRKLVARLAELAAKASQLRVERDQLSATAEGASRLRFKLGELAQKQSELDGMLMTARMRLAALFSASQGDLPQPAELHNRVATVVQQRQREVAEVNESLKRLQGELSSHQGSLSALRRQLAAAQDEQGKLAEQLRTGLATAGEAAAAGDHISTEGVKQREGRLEEQYKEETSRLGRVTAFAAMAQTFKDVAHSHNKCQTCDRGFGSVAERQAFLAKQDTELAQVPYAEQQLKAAVDKVTRELQMLRGLQPAAMRHDTLARDVVPDLQRRVADCERAVQKAEGEAEEATEHLSVSQHELEEARRLLDEVAAPVNRLWREIQDRTTEVDRLKAETASSAATRTVSDVDQELEDLERDKATAEGQREELQRRHNRLRDEMAHLRSEQQAAREESLRLGAAAEKRAAIEAQIRELSALNEQLQKQASAAAGGVFRGGMLSRIEEAQAARQPLEQKRSELVRAREAKRAEMAAREGALERQLRQLHTWDTQLAAKQRQIREYTELGKAEQLARVTATLESLAQRQKEGEDKLSQLQQQQKELERTLDTHQETKRQVDDLLAYQEGRGREAELGQQLESIGGAQDNVGNKAKIEKEYGELEGRLTQLRSERDQLQGRVDVIRDRVNQAREEGGQVQYQDIDARYRMQLVEQRTTEMANSDLEKYHKALEKALLSFHTSKMADINKIVKELWQKTYRNQDIDYIQIKADQEGAAGRSYNYRVVMHTGGAELDMRGRCSAGQKVLACLIIRLALAETFCLNCGILALDEPTTNLDAVKPGILALDEPTTNLDADNSASLAEALRNIMMSRRDQENFQLVVITHDEQFARLIGTREHAEYMWRITKDEAQRSTITQEDIME</sequence>
<comment type="catalytic activity">
    <reaction evidence="9">
        <text>ATP + H2O = ADP + phosphate + H(+)</text>
        <dbReference type="Rhea" id="RHEA:13065"/>
        <dbReference type="ChEBI" id="CHEBI:15377"/>
        <dbReference type="ChEBI" id="CHEBI:15378"/>
        <dbReference type="ChEBI" id="CHEBI:30616"/>
        <dbReference type="ChEBI" id="CHEBI:43474"/>
        <dbReference type="ChEBI" id="CHEBI:456216"/>
    </reaction>
</comment>
<keyword evidence="6" id="KW-0479">Metal-binding</keyword>
<keyword evidence="5" id="KW-0158">Chromosome</keyword>
<evidence type="ECO:0000313" key="14">
    <source>
        <dbReference type="Proteomes" id="UP001205105"/>
    </source>
</evidence>
<evidence type="ECO:0000256" key="2">
    <source>
        <dbReference type="ARBA" id="ARBA00004123"/>
    </source>
</evidence>
<dbReference type="Pfam" id="PF13476">
    <property type="entry name" value="AAA_23"/>
    <property type="match status" value="1"/>
</dbReference>
<comment type="caution">
    <text evidence="13">The sequence shown here is derived from an EMBL/GenBank/DDBJ whole genome shotgun (WGS) entry which is preliminary data.</text>
</comment>
<proteinExistence type="inferred from homology"/>
<feature type="coiled-coil region" evidence="10">
    <location>
        <begin position="615"/>
        <end position="663"/>
    </location>
</feature>
<evidence type="ECO:0000256" key="4">
    <source>
        <dbReference type="ARBA" id="ARBA00009439"/>
    </source>
</evidence>
<keyword evidence="8" id="KW-0539">Nucleus</keyword>
<dbReference type="GO" id="GO:0030870">
    <property type="term" value="C:Mre11 complex"/>
    <property type="evidence" value="ECO:0007669"/>
    <property type="project" value="TreeGrafter"/>
</dbReference>
<feature type="coiled-coil region" evidence="10">
    <location>
        <begin position="793"/>
        <end position="834"/>
    </location>
</feature>
<evidence type="ECO:0000256" key="11">
    <source>
        <dbReference type="SAM" id="MobiDB-lite"/>
    </source>
</evidence>
<dbReference type="GO" id="GO:0070192">
    <property type="term" value="P:chromosome organization involved in meiotic cell cycle"/>
    <property type="evidence" value="ECO:0007669"/>
    <property type="project" value="TreeGrafter"/>
</dbReference>
<evidence type="ECO:0000256" key="8">
    <source>
        <dbReference type="ARBA" id="ARBA00023242"/>
    </source>
</evidence>
<dbReference type="GO" id="GO:0046872">
    <property type="term" value="F:metal ion binding"/>
    <property type="evidence" value="ECO:0007669"/>
    <property type="project" value="UniProtKB-KW"/>
</dbReference>
<comment type="subcellular location">
    <subcellularLocation>
        <location evidence="3">Chromosome</location>
    </subcellularLocation>
    <subcellularLocation>
        <location evidence="2">Nucleus</location>
    </subcellularLocation>
</comment>
<evidence type="ECO:0000256" key="6">
    <source>
        <dbReference type="ARBA" id="ARBA00022723"/>
    </source>
</evidence>
<dbReference type="PANTHER" id="PTHR18867">
    <property type="entry name" value="RAD50"/>
    <property type="match status" value="1"/>
</dbReference>
<organism evidence="13 14">
    <name type="scientific">Chlorella ohadii</name>
    <dbReference type="NCBI Taxonomy" id="2649997"/>
    <lineage>
        <taxon>Eukaryota</taxon>
        <taxon>Viridiplantae</taxon>
        <taxon>Chlorophyta</taxon>
        <taxon>core chlorophytes</taxon>
        <taxon>Trebouxiophyceae</taxon>
        <taxon>Chlorellales</taxon>
        <taxon>Chlorellaceae</taxon>
        <taxon>Chlorella clade</taxon>
        <taxon>Chlorella</taxon>
    </lineage>
</organism>
<feature type="compositionally biased region" description="Basic and acidic residues" evidence="11">
    <location>
        <begin position="883"/>
        <end position="897"/>
    </location>
</feature>
<dbReference type="GO" id="GO:0000722">
    <property type="term" value="P:telomere maintenance via recombination"/>
    <property type="evidence" value="ECO:0007669"/>
    <property type="project" value="TreeGrafter"/>
</dbReference>
<evidence type="ECO:0000256" key="3">
    <source>
        <dbReference type="ARBA" id="ARBA00004286"/>
    </source>
</evidence>
<reference evidence="13" key="1">
    <citation type="submission" date="2020-11" db="EMBL/GenBank/DDBJ databases">
        <title>Chlorella ohadii genome sequencing and assembly.</title>
        <authorList>
            <person name="Murik O."/>
            <person name="Treves H."/>
            <person name="Kedem I."/>
            <person name="Shotland Y."/>
            <person name="Kaplan A."/>
        </authorList>
    </citation>
    <scope>NUCLEOTIDE SEQUENCE</scope>
    <source>
        <strain evidence="13">1</strain>
    </source>
</reference>
<dbReference type="GO" id="GO:0007004">
    <property type="term" value="P:telomere maintenance via telomerase"/>
    <property type="evidence" value="ECO:0007669"/>
    <property type="project" value="TreeGrafter"/>
</dbReference>
<keyword evidence="14" id="KW-1185">Reference proteome</keyword>
<feature type="domain" description="Rad50/SbcC-type AAA" evidence="12">
    <location>
        <begin position="3"/>
        <end position="269"/>
    </location>
</feature>
<dbReference type="SUPFAM" id="SSF52540">
    <property type="entry name" value="P-loop containing nucleoside triphosphate hydrolases"/>
    <property type="match status" value="3"/>
</dbReference>
<evidence type="ECO:0000256" key="10">
    <source>
        <dbReference type="SAM" id="Coils"/>
    </source>
</evidence>
<evidence type="ECO:0000313" key="13">
    <source>
        <dbReference type="EMBL" id="KAI7835828.1"/>
    </source>
</evidence>
<dbReference type="GO" id="GO:0051880">
    <property type="term" value="F:G-quadruplex DNA binding"/>
    <property type="evidence" value="ECO:0007669"/>
    <property type="project" value="TreeGrafter"/>
</dbReference>
<dbReference type="Proteomes" id="UP001205105">
    <property type="component" value="Unassembled WGS sequence"/>
</dbReference>
<accession>A0AAD5DGE0</accession>
<feature type="region of interest" description="Disordered" evidence="11">
    <location>
        <begin position="860"/>
        <end position="897"/>
    </location>
</feature>
<dbReference type="InterPro" id="IPR027417">
    <property type="entry name" value="P-loop_NTPase"/>
</dbReference>